<dbReference type="PANTHER" id="PTHR30441">
    <property type="entry name" value="DUF748 DOMAIN-CONTAINING PROTEIN"/>
    <property type="match status" value="1"/>
</dbReference>
<gene>
    <name evidence="3" type="ORF">FHR87_000955</name>
</gene>
<evidence type="ECO:0000259" key="2">
    <source>
        <dbReference type="Pfam" id="PF05170"/>
    </source>
</evidence>
<dbReference type="Proteomes" id="UP000549250">
    <property type="component" value="Unassembled WGS sequence"/>
</dbReference>
<evidence type="ECO:0000313" key="4">
    <source>
        <dbReference type="Proteomes" id="UP000549250"/>
    </source>
</evidence>
<keyword evidence="4" id="KW-1185">Reference proteome</keyword>
<evidence type="ECO:0000256" key="1">
    <source>
        <dbReference type="SAM" id="MobiDB-lite"/>
    </source>
</evidence>
<reference evidence="3 4" key="1">
    <citation type="submission" date="2020-08" db="EMBL/GenBank/DDBJ databases">
        <title>Genomic Encyclopedia of Type Strains, Phase III (KMG-III): the genomes of soil and plant-associated and newly described type strains.</title>
        <authorList>
            <person name="Whitman W."/>
        </authorList>
    </citation>
    <scope>NUCLEOTIDE SEQUENCE [LARGE SCALE GENOMIC DNA]</scope>
    <source>
        <strain evidence="3 4">CECT 4462</strain>
    </source>
</reference>
<accession>A0A839SZJ7</accession>
<comment type="caution">
    <text evidence="3">The sequence shown here is derived from an EMBL/GenBank/DDBJ whole genome shotgun (WGS) entry which is preliminary data.</text>
</comment>
<feature type="region of interest" description="Disordered" evidence="1">
    <location>
        <begin position="124"/>
        <end position="163"/>
    </location>
</feature>
<dbReference type="AlphaFoldDB" id="A0A839SZJ7"/>
<organism evidence="3 4">
    <name type="scientific">Azomonas macrocytogenes</name>
    <name type="common">Azotobacter macrocytogenes</name>
    <dbReference type="NCBI Taxonomy" id="69962"/>
    <lineage>
        <taxon>Bacteria</taxon>
        <taxon>Pseudomonadati</taxon>
        <taxon>Pseudomonadota</taxon>
        <taxon>Gammaproteobacteria</taxon>
        <taxon>Pseudomonadales</taxon>
        <taxon>Pseudomonadaceae</taxon>
        <taxon>Azomonas</taxon>
    </lineage>
</organism>
<dbReference type="InterPro" id="IPR007844">
    <property type="entry name" value="AsmA"/>
</dbReference>
<name>A0A839SZJ7_AZOMA</name>
<dbReference type="InterPro" id="IPR052894">
    <property type="entry name" value="AsmA-related"/>
</dbReference>
<evidence type="ECO:0000313" key="3">
    <source>
        <dbReference type="EMBL" id="MBB3102572.1"/>
    </source>
</evidence>
<feature type="domain" description="AsmA" evidence="2">
    <location>
        <begin position="1"/>
        <end position="630"/>
    </location>
</feature>
<feature type="region of interest" description="Disordered" evidence="1">
    <location>
        <begin position="398"/>
        <end position="442"/>
    </location>
</feature>
<feature type="compositionally biased region" description="Polar residues" evidence="1">
    <location>
        <begin position="429"/>
        <end position="442"/>
    </location>
</feature>
<sequence length="747" mass="81223">MKALGKILGLVVLGLLLLIVGLGFALTHLFDPNDYKDEIRRLAREKAGLELGIDGNIGWSLFPWLGLELQDTRLASVRTPDQPFANLRMLGLSIRVLPLLQRQIQMSDITVDGLALTLARDEQGKGNWEGVGQPPATTQDQATTAQEQTPETPAGNSDEPDSAAKPLVLDIDSLTVKNSSIAYRDARSGQQFGAENIALTTGTIREGAPVPLKLNALFSTNQPVMRVQSELQGNLRFDTGLKRYQFEGLKLTGEASGEPLKGKTATFSAQGELLADLTAQTAEWNAMKLDINQLRTLGELKAHDLQSEPKFSGTLSIAQFNLGDFLQGIGQQLPAMADDKALDSVELVTQLAGTQKSLALEKLNLKLDGSTLTGRLAIDDFATQALRVDLKGDRLDLDRYLPPADQKDQTASAARKSEVQKTEAGIAAGSTTPLPDKPTQQSWSNEKILPLEQLRRLDTQLSFAVGQLTLARLPLENFSMKARSAAGQLRLEELRSNLHGGQIRANASLDARSDNPQIGFQGHIANVPVEQMLEAKQQKDIVKGLLDLNTKLRTQGNSQRAWVNALDGTLDFALKNGVLVQANLEQQICRAIATLNRKALSSEPRAKDTPFRKLGGSLTFNNGVASNRDLQASIPGLTVKGNGDVDLRVLGMDYRIGVLLEGDKSDMPDPACQINERYTGIELPLRCRGPLELGAKACRLDQDGLTKIATKLAGDKLQDKLDEKIDKKLGDKVSPELKDKLKGLFNR</sequence>
<dbReference type="GO" id="GO:0005886">
    <property type="term" value="C:plasma membrane"/>
    <property type="evidence" value="ECO:0007669"/>
    <property type="project" value="TreeGrafter"/>
</dbReference>
<dbReference type="PANTHER" id="PTHR30441:SF4">
    <property type="entry name" value="PROTEIN ASMA"/>
    <property type="match status" value="1"/>
</dbReference>
<feature type="compositionally biased region" description="Low complexity" evidence="1">
    <location>
        <begin position="133"/>
        <end position="154"/>
    </location>
</feature>
<proteinExistence type="predicted"/>
<dbReference type="Pfam" id="PF05170">
    <property type="entry name" value="AsmA"/>
    <property type="match status" value="1"/>
</dbReference>
<dbReference type="RefSeq" id="WP_183165558.1">
    <property type="nucleotide sequence ID" value="NZ_JACHXI010000003.1"/>
</dbReference>
<protein>
    <submittedName>
        <fullName evidence="3">AsmA protein</fullName>
    </submittedName>
</protein>
<dbReference type="GO" id="GO:0090313">
    <property type="term" value="P:regulation of protein targeting to membrane"/>
    <property type="evidence" value="ECO:0007669"/>
    <property type="project" value="TreeGrafter"/>
</dbReference>
<dbReference type="EMBL" id="JACHXI010000003">
    <property type="protein sequence ID" value="MBB3102572.1"/>
    <property type="molecule type" value="Genomic_DNA"/>
</dbReference>